<sequence length="118" mass="13059">MKYMLLIYLEEDSLDEAERQACYVESTQLAHKLKANGQYLAASPLQPTTMATSVRVRDGKRFVTDGPFAETREQLGGYYLVEAQDLDAAIAIAEQIPMARKGTVEVRPLIEIPGLPGD</sequence>
<evidence type="ECO:0000259" key="2">
    <source>
        <dbReference type="Pfam" id="PF03795"/>
    </source>
</evidence>
<evidence type="ECO:0000313" key="4">
    <source>
        <dbReference type="Proteomes" id="UP000652176"/>
    </source>
</evidence>
<accession>A0ABR9D6R9</accession>
<keyword evidence="4" id="KW-1185">Reference proteome</keyword>
<evidence type="ECO:0000313" key="3">
    <source>
        <dbReference type="EMBL" id="MBD9358820.1"/>
    </source>
</evidence>
<dbReference type="Proteomes" id="UP000652176">
    <property type="component" value="Unassembled WGS sequence"/>
</dbReference>
<dbReference type="PANTHER" id="PTHR35174">
    <property type="entry name" value="BLL7171 PROTEIN-RELATED"/>
    <property type="match status" value="1"/>
</dbReference>
<dbReference type="RefSeq" id="WP_192377012.1">
    <property type="nucleotide sequence ID" value="NZ_CAJHIV010000001.1"/>
</dbReference>
<comment type="similarity">
    <text evidence="1">Belongs to the YciI family.</text>
</comment>
<reference evidence="3 4" key="1">
    <citation type="submission" date="2020-09" db="EMBL/GenBank/DDBJ databases">
        <title>Methylomonas albis sp. nov. and Methylomonas fluvii sp. nov.: Two cold-adapted methanotrophs from the River Elbe and an amended description of Methylovulum psychrotolerans strain Eb1.</title>
        <authorList>
            <person name="Bussmann I.K."/>
            <person name="Klings K.-W."/>
            <person name="Warnstedt J."/>
            <person name="Hoppert M."/>
            <person name="Saborowski A."/>
            <person name="Horn F."/>
            <person name="Liebner S."/>
        </authorList>
    </citation>
    <scope>NUCLEOTIDE SEQUENCE [LARGE SCALE GENOMIC DNA]</scope>
    <source>
        <strain evidence="3 4">EbA</strain>
    </source>
</reference>
<comment type="caution">
    <text evidence="3">The sequence shown here is derived from an EMBL/GenBank/DDBJ whole genome shotgun (WGS) entry which is preliminary data.</text>
</comment>
<dbReference type="Pfam" id="PF03795">
    <property type="entry name" value="YCII"/>
    <property type="match status" value="1"/>
</dbReference>
<dbReference type="Gene3D" id="3.30.70.1060">
    <property type="entry name" value="Dimeric alpha+beta barrel"/>
    <property type="match status" value="1"/>
</dbReference>
<dbReference type="SUPFAM" id="SSF54909">
    <property type="entry name" value="Dimeric alpha+beta barrel"/>
    <property type="match status" value="1"/>
</dbReference>
<dbReference type="InterPro" id="IPR005545">
    <property type="entry name" value="YCII"/>
</dbReference>
<feature type="domain" description="YCII-related" evidence="2">
    <location>
        <begin position="1"/>
        <end position="112"/>
    </location>
</feature>
<protein>
    <submittedName>
        <fullName evidence="3">YciI family protein</fullName>
    </submittedName>
</protein>
<dbReference type="PANTHER" id="PTHR35174:SF3">
    <property type="entry name" value="BLL7171 PROTEIN"/>
    <property type="match status" value="1"/>
</dbReference>
<evidence type="ECO:0000256" key="1">
    <source>
        <dbReference type="ARBA" id="ARBA00007689"/>
    </source>
</evidence>
<gene>
    <name evidence="3" type="ORF">IE877_23615</name>
</gene>
<name>A0ABR9D6R9_9GAMM</name>
<dbReference type="EMBL" id="JACXSS010000001">
    <property type="protein sequence ID" value="MBD9358820.1"/>
    <property type="molecule type" value="Genomic_DNA"/>
</dbReference>
<dbReference type="InterPro" id="IPR011008">
    <property type="entry name" value="Dimeric_a/b-barrel"/>
</dbReference>
<proteinExistence type="inferred from homology"/>
<organism evidence="3 4">
    <name type="scientific">Methylomonas albis</name>
    <dbReference type="NCBI Taxonomy" id="1854563"/>
    <lineage>
        <taxon>Bacteria</taxon>
        <taxon>Pseudomonadati</taxon>
        <taxon>Pseudomonadota</taxon>
        <taxon>Gammaproteobacteria</taxon>
        <taxon>Methylococcales</taxon>
        <taxon>Methylococcaceae</taxon>
        <taxon>Methylomonas</taxon>
    </lineage>
</organism>